<evidence type="ECO:0000313" key="2">
    <source>
        <dbReference type="Proteomes" id="UP001367508"/>
    </source>
</evidence>
<comment type="caution">
    <text evidence="1">The sequence shown here is derived from an EMBL/GenBank/DDBJ whole genome shotgun (WGS) entry which is preliminary data.</text>
</comment>
<accession>A0AAN9R6J1</accession>
<dbReference type="EMBL" id="JAYMYQ010000001">
    <property type="protein sequence ID" value="KAK7360951.1"/>
    <property type="molecule type" value="Genomic_DNA"/>
</dbReference>
<name>A0AAN9R6J1_CANGL</name>
<protein>
    <submittedName>
        <fullName evidence="1">Uncharacterized protein</fullName>
    </submittedName>
</protein>
<dbReference type="Proteomes" id="UP001367508">
    <property type="component" value="Unassembled WGS sequence"/>
</dbReference>
<proteinExistence type="predicted"/>
<gene>
    <name evidence="1" type="ORF">VNO77_02972</name>
</gene>
<organism evidence="1 2">
    <name type="scientific">Canavalia gladiata</name>
    <name type="common">Sword bean</name>
    <name type="synonym">Dolichos gladiatus</name>
    <dbReference type="NCBI Taxonomy" id="3824"/>
    <lineage>
        <taxon>Eukaryota</taxon>
        <taxon>Viridiplantae</taxon>
        <taxon>Streptophyta</taxon>
        <taxon>Embryophyta</taxon>
        <taxon>Tracheophyta</taxon>
        <taxon>Spermatophyta</taxon>
        <taxon>Magnoliopsida</taxon>
        <taxon>eudicotyledons</taxon>
        <taxon>Gunneridae</taxon>
        <taxon>Pentapetalae</taxon>
        <taxon>rosids</taxon>
        <taxon>fabids</taxon>
        <taxon>Fabales</taxon>
        <taxon>Fabaceae</taxon>
        <taxon>Papilionoideae</taxon>
        <taxon>50 kb inversion clade</taxon>
        <taxon>NPAAA clade</taxon>
        <taxon>indigoferoid/millettioid clade</taxon>
        <taxon>Phaseoleae</taxon>
        <taxon>Canavalia</taxon>
    </lineage>
</organism>
<dbReference type="AlphaFoldDB" id="A0AAN9R6J1"/>
<sequence length="86" mass="9850">MQSAASGDRTQSLAYVPGRDGRALRWNSNRPTLVQESVRDQLVMNERALNLSIKARASPERPWQRRHPTLYYIKQSHEGSIRANFG</sequence>
<evidence type="ECO:0000313" key="1">
    <source>
        <dbReference type="EMBL" id="KAK7360951.1"/>
    </source>
</evidence>
<reference evidence="1 2" key="1">
    <citation type="submission" date="2024-01" db="EMBL/GenBank/DDBJ databases">
        <title>The genomes of 5 underutilized Papilionoideae crops provide insights into root nodulation and disease resistanc.</title>
        <authorList>
            <person name="Jiang F."/>
        </authorList>
    </citation>
    <scope>NUCLEOTIDE SEQUENCE [LARGE SCALE GENOMIC DNA]</scope>
    <source>
        <strain evidence="1">LVBAO_FW01</strain>
        <tissue evidence="1">Leaves</tissue>
    </source>
</reference>
<keyword evidence="2" id="KW-1185">Reference proteome</keyword>